<dbReference type="Proteomes" id="UP000320806">
    <property type="component" value="Unassembled WGS sequence"/>
</dbReference>
<gene>
    <name evidence="4" type="ORF">FB459_3305</name>
</gene>
<keyword evidence="2" id="KW-0812">Transmembrane</keyword>
<dbReference type="PANTHER" id="PTHR42911:SF1">
    <property type="entry name" value="MODULATOR OF FTSH PROTEASE HFLC"/>
    <property type="match status" value="1"/>
</dbReference>
<reference evidence="4 5" key="1">
    <citation type="submission" date="2019-06" db="EMBL/GenBank/DDBJ databases">
        <title>Sequencing the genomes of 1000 actinobacteria strains.</title>
        <authorList>
            <person name="Klenk H.-P."/>
        </authorList>
    </citation>
    <scope>NUCLEOTIDE SEQUENCE [LARGE SCALE GENOMIC DNA]</scope>
    <source>
        <strain evidence="4 5">DSM 19828</strain>
    </source>
</reference>
<feature type="region of interest" description="Disordered" evidence="1">
    <location>
        <begin position="31"/>
        <end position="60"/>
    </location>
</feature>
<evidence type="ECO:0000313" key="5">
    <source>
        <dbReference type="Proteomes" id="UP000320806"/>
    </source>
</evidence>
<organism evidence="4 5">
    <name type="scientific">Yimella lutea</name>
    <dbReference type="NCBI Taxonomy" id="587872"/>
    <lineage>
        <taxon>Bacteria</taxon>
        <taxon>Bacillati</taxon>
        <taxon>Actinomycetota</taxon>
        <taxon>Actinomycetes</taxon>
        <taxon>Micrococcales</taxon>
        <taxon>Dermacoccaceae</taxon>
        <taxon>Yimella</taxon>
    </lineage>
</organism>
<keyword evidence="2" id="KW-0472">Membrane</keyword>
<evidence type="ECO:0000256" key="1">
    <source>
        <dbReference type="SAM" id="MobiDB-lite"/>
    </source>
</evidence>
<dbReference type="InterPro" id="IPR001107">
    <property type="entry name" value="Band_7"/>
</dbReference>
<sequence length="338" mass="36186">MGSTIFIVLFALLTVIALAVGLSLRRRAKSASDEVDGSDDAPRAAGERRKSLPIKHQSPSERAMLRSRSRMAFAASAVCGLLTLLVAGSSCLVQVPTKEYGVVTSFGKPVNVLPNGLHLKAPWHKVTDIDAAIQTDSYEQSDKGSTCVQVRIAHQATACVDVSIRWRIKQQATEALFKDYRDFGNIRSSLIVRELRSALNTAMDSYDPLAVDENGVSQAPALAALSQQVQKEMSGTIGDQVEVLSVIIPVMHFDANTQSKVNALLSQVAQTRIAAQSVQTSKQQAQANKTLADSVSKDPNVLVSKCFDLLESGKFTPPAGFSCWPSSGSSVVVPSSAK</sequence>
<dbReference type="OrthoDB" id="4570918at2"/>
<evidence type="ECO:0000256" key="2">
    <source>
        <dbReference type="SAM" id="Phobius"/>
    </source>
</evidence>
<feature type="compositionally biased region" description="Basic and acidic residues" evidence="1">
    <location>
        <begin position="40"/>
        <end position="50"/>
    </location>
</feature>
<accession>A0A542EK68</accession>
<comment type="caution">
    <text evidence="4">The sequence shown here is derived from an EMBL/GenBank/DDBJ whole genome shotgun (WGS) entry which is preliminary data.</text>
</comment>
<evidence type="ECO:0000259" key="3">
    <source>
        <dbReference type="Pfam" id="PF01145"/>
    </source>
</evidence>
<dbReference type="EMBL" id="VFMO01000001">
    <property type="protein sequence ID" value="TQJ15741.1"/>
    <property type="molecule type" value="Genomic_DNA"/>
</dbReference>
<evidence type="ECO:0000313" key="4">
    <source>
        <dbReference type="EMBL" id="TQJ15741.1"/>
    </source>
</evidence>
<feature type="transmembrane region" description="Helical" evidence="2">
    <location>
        <begin position="72"/>
        <end position="95"/>
    </location>
</feature>
<name>A0A542EK68_9MICO</name>
<protein>
    <submittedName>
        <fullName evidence="4">SPFH domain/Band 7 family protein</fullName>
    </submittedName>
</protein>
<dbReference type="PANTHER" id="PTHR42911">
    <property type="entry name" value="MODULATOR OF FTSH PROTEASE HFLC"/>
    <property type="match status" value="1"/>
</dbReference>
<feature type="transmembrane region" description="Helical" evidence="2">
    <location>
        <begin position="6"/>
        <end position="24"/>
    </location>
</feature>
<keyword evidence="5" id="KW-1185">Reference proteome</keyword>
<feature type="domain" description="Band 7" evidence="3">
    <location>
        <begin position="94"/>
        <end position="285"/>
    </location>
</feature>
<dbReference type="RefSeq" id="WP_141929208.1">
    <property type="nucleotide sequence ID" value="NZ_BAABCI010000023.1"/>
</dbReference>
<keyword evidence="2" id="KW-1133">Transmembrane helix</keyword>
<dbReference type="AlphaFoldDB" id="A0A542EK68"/>
<proteinExistence type="predicted"/>
<dbReference type="Pfam" id="PF01145">
    <property type="entry name" value="Band_7"/>
    <property type="match status" value="1"/>
</dbReference>